<evidence type="ECO:0008006" key="4">
    <source>
        <dbReference type="Google" id="ProtNLM"/>
    </source>
</evidence>
<dbReference type="AlphaFoldDB" id="A0A839G9I8"/>
<name>A0A839G9I8_9BACT</name>
<dbReference type="EMBL" id="JACJIQ010000002">
    <property type="protein sequence ID" value="MBA9076154.1"/>
    <property type="molecule type" value="Genomic_DNA"/>
</dbReference>
<evidence type="ECO:0000256" key="1">
    <source>
        <dbReference type="SAM" id="MobiDB-lite"/>
    </source>
</evidence>
<accession>A0A839G9I8</accession>
<dbReference type="Pfam" id="PF13646">
    <property type="entry name" value="HEAT_2"/>
    <property type="match status" value="1"/>
</dbReference>
<protein>
    <recommendedName>
        <fullName evidence="4">HEAT repeat domain-containing protein</fullName>
    </recommendedName>
</protein>
<dbReference type="Gene3D" id="1.25.10.10">
    <property type="entry name" value="Leucine-rich Repeat Variant"/>
    <property type="match status" value="1"/>
</dbReference>
<organism evidence="2 3">
    <name type="scientific">Rufibacter quisquiliarum</name>
    <dbReference type="NCBI Taxonomy" id="1549639"/>
    <lineage>
        <taxon>Bacteria</taxon>
        <taxon>Pseudomonadati</taxon>
        <taxon>Bacteroidota</taxon>
        <taxon>Cytophagia</taxon>
        <taxon>Cytophagales</taxon>
        <taxon>Hymenobacteraceae</taxon>
        <taxon>Rufibacter</taxon>
    </lineage>
</organism>
<keyword evidence="3" id="KW-1185">Reference proteome</keyword>
<evidence type="ECO:0000313" key="2">
    <source>
        <dbReference type="EMBL" id="MBA9076154.1"/>
    </source>
</evidence>
<reference evidence="2 3" key="1">
    <citation type="submission" date="2020-08" db="EMBL/GenBank/DDBJ databases">
        <title>Genomic Encyclopedia of Type Strains, Phase IV (KMG-IV): sequencing the most valuable type-strain genomes for metagenomic binning, comparative biology and taxonomic classification.</title>
        <authorList>
            <person name="Goeker M."/>
        </authorList>
    </citation>
    <scope>NUCLEOTIDE SEQUENCE [LARGE SCALE GENOMIC DNA]</scope>
    <source>
        <strain evidence="2 3">DSM 29854</strain>
    </source>
</reference>
<gene>
    <name evidence="2" type="ORF">FHS90_000856</name>
</gene>
<proteinExistence type="predicted"/>
<evidence type="ECO:0000313" key="3">
    <source>
        <dbReference type="Proteomes" id="UP000563094"/>
    </source>
</evidence>
<dbReference type="RefSeq" id="WP_246386650.1">
    <property type="nucleotide sequence ID" value="NZ_JACJIQ010000002.1"/>
</dbReference>
<sequence>MPFEQIEALLEKYYLGETSLEEENQLKEFFRQTQLLPDHLKVHAVQFEHYGQEQEVELDKFLSDDWLFEKIEQPQLQVSSAAPMQQHWFRQYSWQIAASITLLLVAFWAGNYFRQDAPFSPAPKDVAAVQQQPKAQETTPIQATAPAPENTALTTAATATEADVEKKQESNFTPLARQKPRTVWAASTTVRASASDRLQLVTQELETNGLTPDESRKVIRQLIKTMNHDNNVNVRLAATEALYQFREQPEARKAIIQSLGNQTDPMMQVTLIEMIISLKEKTAIPHLQKLTGRDDLLPIVKFKAQEGLGTLI</sequence>
<dbReference type="InterPro" id="IPR016024">
    <property type="entry name" value="ARM-type_fold"/>
</dbReference>
<dbReference type="Proteomes" id="UP000563094">
    <property type="component" value="Unassembled WGS sequence"/>
</dbReference>
<comment type="caution">
    <text evidence="2">The sequence shown here is derived from an EMBL/GenBank/DDBJ whole genome shotgun (WGS) entry which is preliminary data.</text>
</comment>
<feature type="compositionally biased region" description="Polar residues" evidence="1">
    <location>
        <begin position="129"/>
        <end position="142"/>
    </location>
</feature>
<feature type="region of interest" description="Disordered" evidence="1">
    <location>
        <begin position="128"/>
        <end position="150"/>
    </location>
</feature>
<dbReference type="SUPFAM" id="SSF48371">
    <property type="entry name" value="ARM repeat"/>
    <property type="match status" value="1"/>
</dbReference>
<dbReference type="InterPro" id="IPR011989">
    <property type="entry name" value="ARM-like"/>
</dbReference>